<evidence type="ECO:0000313" key="1">
    <source>
        <dbReference type="EMBL" id="KRU23205.1"/>
    </source>
</evidence>
<keyword evidence="2" id="KW-1185">Reference proteome</keyword>
<dbReference type="Pfam" id="PF13148">
    <property type="entry name" value="DUF3987"/>
    <property type="match status" value="1"/>
</dbReference>
<comment type="caution">
    <text evidence="1">The sequence shown here is derived from an EMBL/GenBank/DDBJ whole genome shotgun (WGS) entry which is preliminary data.</text>
</comment>
<dbReference type="EMBL" id="LNDJ01000049">
    <property type="protein sequence ID" value="KRU23205.1"/>
    <property type="molecule type" value="Genomic_DNA"/>
</dbReference>
<name>A0A0T6DTG5_9GAMM</name>
<accession>A0A0T6DTG5</accession>
<evidence type="ECO:0008006" key="3">
    <source>
        <dbReference type="Google" id="ProtNLM"/>
    </source>
</evidence>
<organism evidence="1 2">
    <name type="scientific">Psychrobacter piscatorii</name>
    <dbReference type="NCBI Taxonomy" id="554343"/>
    <lineage>
        <taxon>Bacteria</taxon>
        <taxon>Pseudomonadati</taxon>
        <taxon>Pseudomonadota</taxon>
        <taxon>Gammaproteobacteria</taxon>
        <taxon>Moraxellales</taxon>
        <taxon>Moraxellaceae</taxon>
        <taxon>Psychrobacter</taxon>
    </lineage>
</organism>
<reference evidence="1 2" key="1">
    <citation type="submission" date="2015-11" db="EMBL/GenBank/DDBJ databases">
        <title>Permanent draft genome of Psychrobacter piscatorii LQ58.</title>
        <authorList>
            <person name="Zhou M."/>
            <person name="Dong B."/>
            <person name="Liu Q."/>
        </authorList>
    </citation>
    <scope>NUCLEOTIDE SEQUENCE [LARGE SCALE GENOMIC DNA]</scope>
    <source>
        <strain evidence="1 2">LQ58</strain>
    </source>
</reference>
<sequence>MTTTPQIDSKEKAHADNMGNFIGYIADIENATPEQRAQDDSISQLDGLQDGLNLPTNHIDNTRYLHDDISMRGGNSKGEKLPNTNGRYGLVMVNNKAEPVNIAARTINSDDKPPIISDTTQPSAYAIGSMSRDSDWWLVTSLKDAVTLYAALAILDNKVTVLACLNQSMFDMTLRHFSEVKTIHIIDTAQHKDALTSRLAGVNAIAHITIDTIISRLNEGDLIGNLIADADTIDLSILAWPTPEPLLSDPSKPTRYPIEAWPPILRKPIEAIAYYTQVPLAMAGQAVLGAIAHIGQAHIDAPMGSEHKPTSLIIITEGESGTGKTQVMGLSHFKIDQHEKQLYSNYLSDVSSWENNLLSLKGKDRAAFLDENPKPPNPVTMFDDATIEPLIDRFVDGEMYNASLSTDEAGQFFNGHTMKSDTAGSALGAITKLYSSGIAGRTRSQKNAYANPRTKAYDVRMTFLLQGQRVVLEKALTDPLMSGQGFLARAMIACPEDLRGKRVWNDPKRRNDRPHDNPYLIDYWLRCQSLLDPLPANLPNDSTGAPIRIKMQWASNEALQAFEDGMQAIENRQASGQVLEYLKAYASRMAENATRIASLMAFFDGRKTVTTDDIKRGFMLVEYSTTERLRYLDAMPTGEQNDSEKLSSWLVDKARNKNPHKLNRTYIANNVPNPMRKSTKLLQIELDKLESAKHIRQEMEGRSRVIFINPKLYD</sequence>
<proteinExistence type="predicted"/>
<protein>
    <recommendedName>
        <fullName evidence="3">DUF3987 domain-containing protein</fullName>
    </recommendedName>
</protein>
<dbReference type="RefSeq" id="WP_058024034.1">
    <property type="nucleotide sequence ID" value="NZ_LNDJ01000049.1"/>
</dbReference>
<dbReference type="InterPro" id="IPR025048">
    <property type="entry name" value="DUF3987"/>
</dbReference>
<dbReference type="Proteomes" id="UP000051202">
    <property type="component" value="Unassembled WGS sequence"/>
</dbReference>
<dbReference type="AlphaFoldDB" id="A0A0T6DTG5"/>
<gene>
    <name evidence="1" type="ORF">AS194_05610</name>
</gene>
<dbReference type="STRING" id="554343.AS194_05610"/>
<evidence type="ECO:0000313" key="2">
    <source>
        <dbReference type="Proteomes" id="UP000051202"/>
    </source>
</evidence>